<protein>
    <submittedName>
        <fullName evidence="2">Uncharacterized protein</fullName>
    </submittedName>
</protein>
<dbReference type="Proteomes" id="UP000527355">
    <property type="component" value="Unassembled WGS sequence"/>
</dbReference>
<feature type="compositionally biased region" description="Pro residues" evidence="1">
    <location>
        <begin position="170"/>
        <end position="185"/>
    </location>
</feature>
<feature type="compositionally biased region" description="Low complexity" evidence="1">
    <location>
        <begin position="10"/>
        <end position="29"/>
    </location>
</feature>
<proteinExistence type="predicted"/>
<gene>
    <name evidence="2" type="ORF">mMyoMyo1_011650</name>
</gene>
<evidence type="ECO:0000256" key="1">
    <source>
        <dbReference type="SAM" id="MobiDB-lite"/>
    </source>
</evidence>
<comment type="caution">
    <text evidence="2">The sequence shown here is derived from an EMBL/GenBank/DDBJ whole genome shotgun (WGS) entry which is preliminary data.</text>
</comment>
<dbReference type="EMBL" id="JABWUV010000006">
    <property type="protein sequence ID" value="KAF6349088.1"/>
    <property type="molecule type" value="Genomic_DNA"/>
</dbReference>
<keyword evidence="3" id="KW-1185">Reference proteome</keyword>
<feature type="region of interest" description="Disordered" evidence="1">
    <location>
        <begin position="1"/>
        <end position="248"/>
    </location>
</feature>
<organism evidence="2 3">
    <name type="scientific">Myotis myotis</name>
    <name type="common">Greater mouse-eared bat</name>
    <name type="synonym">Vespertilio myotis</name>
    <dbReference type="NCBI Taxonomy" id="51298"/>
    <lineage>
        <taxon>Eukaryota</taxon>
        <taxon>Metazoa</taxon>
        <taxon>Chordata</taxon>
        <taxon>Craniata</taxon>
        <taxon>Vertebrata</taxon>
        <taxon>Euteleostomi</taxon>
        <taxon>Mammalia</taxon>
        <taxon>Eutheria</taxon>
        <taxon>Laurasiatheria</taxon>
        <taxon>Chiroptera</taxon>
        <taxon>Yangochiroptera</taxon>
        <taxon>Vespertilionidae</taxon>
        <taxon>Myotis</taxon>
    </lineage>
</organism>
<reference evidence="2 3" key="1">
    <citation type="journal article" date="2020" name="Nature">
        <title>Six reference-quality genomes reveal evolution of bat adaptations.</title>
        <authorList>
            <person name="Jebb D."/>
            <person name="Huang Z."/>
            <person name="Pippel M."/>
            <person name="Hughes G.M."/>
            <person name="Lavrichenko K."/>
            <person name="Devanna P."/>
            <person name="Winkler S."/>
            <person name="Jermiin L.S."/>
            <person name="Skirmuntt E.C."/>
            <person name="Katzourakis A."/>
            <person name="Burkitt-Gray L."/>
            <person name="Ray D.A."/>
            <person name="Sullivan K.A.M."/>
            <person name="Roscito J.G."/>
            <person name="Kirilenko B.M."/>
            <person name="Davalos L.M."/>
            <person name="Corthals A.P."/>
            <person name="Power M.L."/>
            <person name="Jones G."/>
            <person name="Ransome R.D."/>
            <person name="Dechmann D.K.N."/>
            <person name="Locatelli A.G."/>
            <person name="Puechmaille S.J."/>
            <person name="Fedrigo O."/>
            <person name="Jarvis E.D."/>
            <person name="Hiller M."/>
            <person name="Vernes S.C."/>
            <person name="Myers E.W."/>
            <person name="Teeling E.C."/>
        </authorList>
    </citation>
    <scope>NUCLEOTIDE SEQUENCE [LARGE SCALE GENOMIC DNA]</scope>
    <source>
        <strain evidence="2">MMyoMyo1</strain>
        <tissue evidence="2">Flight muscle</tissue>
    </source>
</reference>
<name>A0A7J7XHV1_MYOMY</name>
<evidence type="ECO:0000313" key="2">
    <source>
        <dbReference type="EMBL" id="KAF6349088.1"/>
    </source>
</evidence>
<sequence>MGPLAASSFPALTPPATGLPALPPRAEAAPAPPDGRPGTRPCPPTAHTSSRTPEPRRARRGRGPDRPRSASFPQTELPRAGEAGSLRAGAWRRGRGRKLGVTLPETPDGAPAWERGRRVRRDSGCPSCSCRPCDPGQSAPLGQGEGRCLWRPPAACTEREGLPLSTLPQRRPPTTPPPRAPPGPAQPGFSIRPGSARQLSGDRADLREQGVSISRRSDKRAGPSLRAPRGRSPAPATPRQTRSRWEQR</sequence>
<accession>A0A7J7XHV1</accession>
<dbReference type="AlphaFoldDB" id="A0A7J7XHV1"/>
<feature type="compositionally biased region" description="Pro residues" evidence="1">
    <location>
        <begin position="30"/>
        <end position="44"/>
    </location>
</feature>
<evidence type="ECO:0000313" key="3">
    <source>
        <dbReference type="Proteomes" id="UP000527355"/>
    </source>
</evidence>